<evidence type="ECO:0000313" key="2">
    <source>
        <dbReference type="Proteomes" id="UP000253508"/>
    </source>
</evidence>
<dbReference type="AlphaFoldDB" id="A0A367Y8C6"/>
<evidence type="ECO:0000313" key="1">
    <source>
        <dbReference type="EMBL" id="RCK62146.1"/>
    </source>
</evidence>
<proteinExistence type="predicted"/>
<protein>
    <submittedName>
        <fullName evidence="1">DUF3349 domain-containing protein</fullName>
    </submittedName>
</protein>
<dbReference type="InterPro" id="IPR044918">
    <property type="entry name" value="DUF3349_helical"/>
</dbReference>
<dbReference type="EMBL" id="QORO01000001">
    <property type="protein sequence ID" value="RCK62146.1"/>
    <property type="molecule type" value="Genomic_DNA"/>
</dbReference>
<comment type="caution">
    <text evidence="1">The sequence shown here is derived from an EMBL/GenBank/DDBJ whole genome shotgun (WGS) entry which is preliminary data.</text>
</comment>
<dbReference type="Gene3D" id="1.10.150.430">
    <property type="entry name" value="DUF3349, helical bundle"/>
    <property type="match status" value="1"/>
</dbReference>
<dbReference type="InterPro" id="IPR021784">
    <property type="entry name" value="DUF3349"/>
</dbReference>
<gene>
    <name evidence="1" type="ORF">DTO57_01845</name>
</gene>
<organism evidence="1 2">
    <name type="scientific">Microbacterium sorbitolivorans</name>
    <dbReference type="NCBI Taxonomy" id="1867410"/>
    <lineage>
        <taxon>Bacteria</taxon>
        <taxon>Bacillati</taxon>
        <taxon>Actinomycetota</taxon>
        <taxon>Actinomycetes</taxon>
        <taxon>Micrococcales</taxon>
        <taxon>Microbacteriaceae</taxon>
        <taxon>Microbacterium</taxon>
    </lineage>
</organism>
<name>A0A367Y8C6_9MICO</name>
<dbReference type="OrthoDB" id="4350726at2"/>
<reference evidence="1 2" key="1">
    <citation type="submission" date="2018-07" db="EMBL/GenBank/DDBJ databases">
        <title>Microbacterium endoborsara sp. nov., a novel actinobacterium isolated from Borszczowia aralocaspica.</title>
        <authorList>
            <person name="An D."/>
        </authorList>
    </citation>
    <scope>NUCLEOTIDE SEQUENCE [LARGE SCALE GENOMIC DNA]</scope>
    <source>
        <strain evidence="1 2">C1.15228</strain>
    </source>
</reference>
<dbReference type="Pfam" id="PF11829">
    <property type="entry name" value="DUF3349"/>
    <property type="match status" value="1"/>
</dbReference>
<sequence length="133" mass="14759">MRLADKVDEPLELGVPSADEAREGWAQAASEDVVEPVRPSIVERVVDWLRIGYPEGVPSNDYVPVLALLRRRLTDDEVTRVAEKLVEIADADREVEMEDAQAIMGKVLDGIPDEADMDRVLEHLRANGVTIAE</sequence>
<dbReference type="Proteomes" id="UP000253508">
    <property type="component" value="Unassembled WGS sequence"/>
</dbReference>
<keyword evidence="2" id="KW-1185">Reference proteome</keyword>
<accession>A0A367Y8C6</accession>